<sequence>MLSYSVTMSMIRKVETEMMRQCWVEVLIQTGIRDITFIFILGHAGVSGNEQVDKSDGTATISEGAAMNLNDIPTT</sequence>
<feature type="non-terminal residue" evidence="1">
    <location>
        <position position="75"/>
    </location>
</feature>
<gene>
    <name evidence="1" type="primary">ORF89304</name>
</gene>
<reference evidence="1" key="1">
    <citation type="submission" date="2014-12" db="EMBL/GenBank/DDBJ databases">
        <title>Insight into the proteome of Arion vulgaris.</title>
        <authorList>
            <person name="Aradska J."/>
            <person name="Bulat T."/>
            <person name="Smidak R."/>
            <person name="Sarate P."/>
            <person name="Gangsoo J."/>
            <person name="Sialana F."/>
            <person name="Bilban M."/>
            <person name="Lubec G."/>
        </authorList>
    </citation>
    <scope>NUCLEOTIDE SEQUENCE</scope>
    <source>
        <tissue evidence="1">Skin</tissue>
    </source>
</reference>
<proteinExistence type="predicted"/>
<evidence type="ECO:0000313" key="1">
    <source>
        <dbReference type="EMBL" id="CEK74011.1"/>
    </source>
</evidence>
<evidence type="ECO:0008006" key="2">
    <source>
        <dbReference type="Google" id="ProtNLM"/>
    </source>
</evidence>
<accession>A0A0B7A1P3</accession>
<dbReference type="EMBL" id="HACG01027146">
    <property type="protein sequence ID" value="CEK74011.1"/>
    <property type="molecule type" value="Transcribed_RNA"/>
</dbReference>
<organism evidence="1">
    <name type="scientific">Arion vulgaris</name>
    <dbReference type="NCBI Taxonomy" id="1028688"/>
    <lineage>
        <taxon>Eukaryota</taxon>
        <taxon>Metazoa</taxon>
        <taxon>Spiralia</taxon>
        <taxon>Lophotrochozoa</taxon>
        <taxon>Mollusca</taxon>
        <taxon>Gastropoda</taxon>
        <taxon>Heterobranchia</taxon>
        <taxon>Euthyneura</taxon>
        <taxon>Panpulmonata</taxon>
        <taxon>Eupulmonata</taxon>
        <taxon>Stylommatophora</taxon>
        <taxon>Helicina</taxon>
        <taxon>Arionoidea</taxon>
        <taxon>Arionidae</taxon>
        <taxon>Arion</taxon>
    </lineage>
</organism>
<protein>
    <recommendedName>
        <fullName evidence="2">RNase H type-1 domain-containing protein</fullName>
    </recommendedName>
</protein>
<name>A0A0B7A1P3_9EUPU</name>
<dbReference type="AlphaFoldDB" id="A0A0B7A1P3"/>